<keyword evidence="8" id="KW-1185">Reference proteome</keyword>
<dbReference type="InterPro" id="IPR049453">
    <property type="entry name" value="Memb_transporter_dom"/>
</dbReference>
<dbReference type="AlphaFoldDB" id="A0A431WVU6"/>
<feature type="transmembrane region" description="Helical" evidence="5">
    <location>
        <begin position="135"/>
        <end position="154"/>
    </location>
</feature>
<dbReference type="EMBL" id="RXNU01000003">
    <property type="protein sequence ID" value="RTR39554.1"/>
    <property type="molecule type" value="Genomic_DNA"/>
</dbReference>
<feature type="transmembrane region" description="Helical" evidence="5">
    <location>
        <begin position="295"/>
        <end position="315"/>
    </location>
</feature>
<proteinExistence type="predicted"/>
<feature type="transmembrane region" description="Helical" evidence="5">
    <location>
        <begin position="52"/>
        <end position="70"/>
    </location>
</feature>
<keyword evidence="2 5" id="KW-0812">Transmembrane</keyword>
<feature type="transmembrane region" description="Helical" evidence="5">
    <location>
        <begin position="175"/>
        <end position="200"/>
    </location>
</feature>
<evidence type="ECO:0000256" key="3">
    <source>
        <dbReference type="ARBA" id="ARBA00022989"/>
    </source>
</evidence>
<dbReference type="OrthoDB" id="8592563at2"/>
<evidence type="ECO:0000256" key="4">
    <source>
        <dbReference type="ARBA" id="ARBA00023136"/>
    </source>
</evidence>
<accession>A0A431WVU6</accession>
<feature type="transmembrane region" description="Helical" evidence="5">
    <location>
        <begin position="76"/>
        <end position="93"/>
    </location>
</feature>
<feature type="domain" description="Integral membrane bound transporter" evidence="6">
    <location>
        <begin position="192"/>
        <end position="305"/>
    </location>
</feature>
<feature type="transmembrane region" description="Helical" evidence="5">
    <location>
        <begin position="254"/>
        <end position="274"/>
    </location>
</feature>
<sequence length="327" mass="37100">MNWFNKEELVLVLLCAFPSYVLYVLTGSSLFAVMGLIASCSFIVFYSIRCDVFNLVLHLLQVLVCSLSLYWARHDAYLFAICASIICSFYIGFSRGDKKLITYGTFVMVPALYVANELYRQVDSGHEQVLYKYILYFPLLALPTLIFATGLSYLDKRPLLRFDKLWQFDSNINKVVETWLTAVAVFFSVGLTILIAEYYSIGHYEWIVWSAVSVSTGESIAMKKKVKHRILGTIVAVGFACTLSYHSIEYEFLGFLSVLLIPATVTLNNYFFAFTLRSFLTVFAASSIDFSVEKLVAVISGCIIGYSLALFMAQVHNKWMNEKKVQQ</sequence>
<keyword evidence="4 5" id="KW-0472">Membrane</keyword>
<feature type="transmembrane region" description="Helical" evidence="5">
    <location>
        <begin position="230"/>
        <end position="248"/>
    </location>
</feature>
<evidence type="ECO:0000259" key="6">
    <source>
        <dbReference type="Pfam" id="PF13515"/>
    </source>
</evidence>
<protein>
    <submittedName>
        <fullName evidence="7">FUSC family protein</fullName>
    </submittedName>
</protein>
<gene>
    <name evidence="7" type="ORF">EKG38_07040</name>
</gene>
<organism evidence="7 8">
    <name type="scientific">Shewanella canadensis</name>
    <dbReference type="NCBI Taxonomy" id="271096"/>
    <lineage>
        <taxon>Bacteria</taxon>
        <taxon>Pseudomonadati</taxon>
        <taxon>Pseudomonadota</taxon>
        <taxon>Gammaproteobacteria</taxon>
        <taxon>Alteromonadales</taxon>
        <taxon>Shewanellaceae</taxon>
        <taxon>Shewanella</taxon>
    </lineage>
</organism>
<evidence type="ECO:0000313" key="8">
    <source>
        <dbReference type="Proteomes" id="UP000267448"/>
    </source>
</evidence>
<evidence type="ECO:0000256" key="2">
    <source>
        <dbReference type="ARBA" id="ARBA00022692"/>
    </source>
</evidence>
<dbReference type="GO" id="GO:0016020">
    <property type="term" value="C:membrane"/>
    <property type="evidence" value="ECO:0007669"/>
    <property type="project" value="UniProtKB-SubCell"/>
</dbReference>
<evidence type="ECO:0000313" key="7">
    <source>
        <dbReference type="EMBL" id="RTR39554.1"/>
    </source>
</evidence>
<dbReference type="Pfam" id="PF13515">
    <property type="entry name" value="FUSC_2"/>
    <property type="match status" value="1"/>
</dbReference>
<keyword evidence="3 5" id="KW-1133">Transmembrane helix</keyword>
<comment type="caution">
    <text evidence="7">The sequence shown here is derived from an EMBL/GenBank/DDBJ whole genome shotgun (WGS) entry which is preliminary data.</text>
</comment>
<evidence type="ECO:0000256" key="1">
    <source>
        <dbReference type="ARBA" id="ARBA00004141"/>
    </source>
</evidence>
<feature type="transmembrane region" description="Helical" evidence="5">
    <location>
        <begin position="100"/>
        <end position="115"/>
    </location>
</feature>
<feature type="transmembrane region" description="Helical" evidence="5">
    <location>
        <begin position="20"/>
        <end position="45"/>
    </location>
</feature>
<reference evidence="7 8" key="1">
    <citation type="submission" date="2018-12" db="EMBL/GenBank/DDBJ databases">
        <authorList>
            <person name="Yu L."/>
        </authorList>
    </citation>
    <scope>NUCLEOTIDE SEQUENCE [LARGE SCALE GENOMIC DNA]</scope>
    <source>
        <strain evidence="7 8">HAW-EB2</strain>
    </source>
</reference>
<dbReference type="Proteomes" id="UP000267448">
    <property type="component" value="Unassembled WGS sequence"/>
</dbReference>
<evidence type="ECO:0000256" key="5">
    <source>
        <dbReference type="SAM" id="Phobius"/>
    </source>
</evidence>
<name>A0A431WVU6_9GAMM</name>
<comment type="subcellular location">
    <subcellularLocation>
        <location evidence="1">Membrane</location>
        <topology evidence="1">Multi-pass membrane protein</topology>
    </subcellularLocation>
</comment>